<protein>
    <submittedName>
        <fullName evidence="2">Uncharacterized protein</fullName>
    </submittedName>
</protein>
<proteinExistence type="predicted"/>
<dbReference type="EMBL" id="SRLO01001385">
    <property type="protein sequence ID" value="TNN38304.1"/>
    <property type="molecule type" value="Genomic_DNA"/>
</dbReference>
<sequence>MRYTAPGGSPTGRRTPASVGAPCLPAVRWAAALFSCKVFIRRGRRWPVAGRLIASWPLSPLGWRSGGATGRRGDGPLELPARPTAQRLALHNQNQNRKLPPAAGIGPPPGRGRGLAEDVRLLGI</sequence>
<evidence type="ECO:0000313" key="3">
    <source>
        <dbReference type="Proteomes" id="UP000314294"/>
    </source>
</evidence>
<name>A0A4Z2FC01_9TELE</name>
<gene>
    <name evidence="2" type="ORF">EYF80_051541</name>
</gene>
<evidence type="ECO:0000256" key="1">
    <source>
        <dbReference type="SAM" id="MobiDB-lite"/>
    </source>
</evidence>
<accession>A0A4Z2FC01</accession>
<dbReference type="AlphaFoldDB" id="A0A4Z2FC01"/>
<keyword evidence="3" id="KW-1185">Reference proteome</keyword>
<comment type="caution">
    <text evidence="2">The sequence shown here is derived from an EMBL/GenBank/DDBJ whole genome shotgun (WGS) entry which is preliminary data.</text>
</comment>
<reference evidence="2 3" key="1">
    <citation type="submission" date="2019-03" db="EMBL/GenBank/DDBJ databases">
        <title>First draft genome of Liparis tanakae, snailfish: a comprehensive survey of snailfish specific genes.</title>
        <authorList>
            <person name="Kim W."/>
            <person name="Song I."/>
            <person name="Jeong J.-H."/>
            <person name="Kim D."/>
            <person name="Kim S."/>
            <person name="Ryu S."/>
            <person name="Song J.Y."/>
            <person name="Lee S.K."/>
        </authorList>
    </citation>
    <scope>NUCLEOTIDE SEQUENCE [LARGE SCALE GENOMIC DNA]</scope>
    <source>
        <tissue evidence="2">Muscle</tissue>
    </source>
</reference>
<feature type="region of interest" description="Disordered" evidence="1">
    <location>
        <begin position="92"/>
        <end position="114"/>
    </location>
</feature>
<dbReference type="Proteomes" id="UP000314294">
    <property type="component" value="Unassembled WGS sequence"/>
</dbReference>
<organism evidence="2 3">
    <name type="scientific">Liparis tanakae</name>
    <name type="common">Tanaka's snailfish</name>
    <dbReference type="NCBI Taxonomy" id="230148"/>
    <lineage>
        <taxon>Eukaryota</taxon>
        <taxon>Metazoa</taxon>
        <taxon>Chordata</taxon>
        <taxon>Craniata</taxon>
        <taxon>Vertebrata</taxon>
        <taxon>Euteleostomi</taxon>
        <taxon>Actinopterygii</taxon>
        <taxon>Neopterygii</taxon>
        <taxon>Teleostei</taxon>
        <taxon>Neoteleostei</taxon>
        <taxon>Acanthomorphata</taxon>
        <taxon>Eupercaria</taxon>
        <taxon>Perciformes</taxon>
        <taxon>Cottioidei</taxon>
        <taxon>Cottales</taxon>
        <taxon>Liparidae</taxon>
        <taxon>Liparis</taxon>
    </lineage>
</organism>
<evidence type="ECO:0000313" key="2">
    <source>
        <dbReference type="EMBL" id="TNN38304.1"/>
    </source>
</evidence>